<dbReference type="InterPro" id="IPR000086">
    <property type="entry name" value="NUDIX_hydrolase_dom"/>
</dbReference>
<organism evidence="5 6">
    <name type="scientific">Paramagnetospirillum magnetotacticum MS-1</name>
    <dbReference type="NCBI Taxonomy" id="272627"/>
    <lineage>
        <taxon>Bacteria</taxon>
        <taxon>Pseudomonadati</taxon>
        <taxon>Pseudomonadota</taxon>
        <taxon>Alphaproteobacteria</taxon>
        <taxon>Rhodospirillales</taxon>
        <taxon>Magnetospirillaceae</taxon>
        <taxon>Paramagnetospirillum</taxon>
    </lineage>
</organism>
<keyword evidence="2 3" id="KW-0378">Hydrolase</keyword>
<protein>
    <submittedName>
        <fullName evidence="5">Nudix hydrolase family protein</fullName>
    </submittedName>
</protein>
<accession>A0A0C2YZB4</accession>
<dbReference type="PROSITE" id="PS51462">
    <property type="entry name" value="NUDIX"/>
    <property type="match status" value="1"/>
</dbReference>
<dbReference type="InterPro" id="IPR020084">
    <property type="entry name" value="NUDIX_hydrolase_CS"/>
</dbReference>
<comment type="similarity">
    <text evidence="3">Belongs to the Nudix hydrolase family.</text>
</comment>
<reference evidence="5 6" key="1">
    <citation type="submission" date="2015-01" db="EMBL/GenBank/DDBJ databases">
        <title>Genome Sequence of Magnetospirillum magnetotacticum Strain MS-1.</title>
        <authorList>
            <person name="Marinov G.K."/>
            <person name="Smalley M.D."/>
            <person name="DeSalvo G."/>
        </authorList>
    </citation>
    <scope>NUCLEOTIDE SEQUENCE [LARGE SCALE GENOMIC DNA]</scope>
    <source>
        <strain evidence="5 6">MS-1</strain>
    </source>
</reference>
<dbReference type="PRINTS" id="PR00502">
    <property type="entry name" value="NUDIXFAMILY"/>
</dbReference>
<dbReference type="PANTHER" id="PTHR43736:SF1">
    <property type="entry name" value="DIHYDRONEOPTERIN TRIPHOSPHATE DIPHOSPHATASE"/>
    <property type="match status" value="1"/>
</dbReference>
<dbReference type="PROSITE" id="PS00893">
    <property type="entry name" value="NUDIX_BOX"/>
    <property type="match status" value="1"/>
</dbReference>
<comment type="caution">
    <text evidence="5">The sequence shown here is derived from an EMBL/GenBank/DDBJ whole genome shotgun (WGS) entry which is preliminary data.</text>
</comment>
<dbReference type="CDD" id="cd04673">
    <property type="entry name" value="NUDIX_ADPRase"/>
    <property type="match status" value="1"/>
</dbReference>
<dbReference type="OrthoDB" id="9761969at2"/>
<dbReference type="RefSeq" id="WP_041039804.1">
    <property type="nucleotide sequence ID" value="NZ_JXSL01000020.1"/>
</dbReference>
<dbReference type="AlphaFoldDB" id="A0A0C2YZB4"/>
<dbReference type="SUPFAM" id="SSF55811">
    <property type="entry name" value="Nudix"/>
    <property type="match status" value="1"/>
</dbReference>
<dbReference type="Proteomes" id="UP000031971">
    <property type="component" value="Unassembled WGS sequence"/>
</dbReference>
<evidence type="ECO:0000256" key="3">
    <source>
        <dbReference type="RuleBase" id="RU003476"/>
    </source>
</evidence>
<feature type="domain" description="Nudix hydrolase" evidence="4">
    <location>
        <begin position="6"/>
        <end position="140"/>
    </location>
</feature>
<dbReference type="Pfam" id="PF00293">
    <property type="entry name" value="NUDIX"/>
    <property type="match status" value="1"/>
</dbReference>
<evidence type="ECO:0000259" key="4">
    <source>
        <dbReference type="PROSITE" id="PS51462"/>
    </source>
</evidence>
<dbReference type="STRING" id="272627.CCC_02784"/>
<dbReference type="EMBL" id="JXSL01000020">
    <property type="protein sequence ID" value="KIL99995.1"/>
    <property type="molecule type" value="Genomic_DNA"/>
</dbReference>
<proteinExistence type="inferred from homology"/>
<gene>
    <name evidence="5" type="ORF">CCC_02784</name>
</gene>
<keyword evidence="6" id="KW-1185">Reference proteome</keyword>
<dbReference type="PANTHER" id="PTHR43736">
    <property type="entry name" value="ADP-RIBOSE PYROPHOSPHATASE"/>
    <property type="match status" value="1"/>
</dbReference>
<evidence type="ECO:0000313" key="6">
    <source>
        <dbReference type="Proteomes" id="UP000031971"/>
    </source>
</evidence>
<evidence type="ECO:0000256" key="1">
    <source>
        <dbReference type="ARBA" id="ARBA00001946"/>
    </source>
</evidence>
<evidence type="ECO:0000313" key="5">
    <source>
        <dbReference type="EMBL" id="KIL99995.1"/>
    </source>
</evidence>
<dbReference type="InterPro" id="IPR020476">
    <property type="entry name" value="Nudix_hydrolase"/>
</dbReference>
<evidence type="ECO:0000256" key="2">
    <source>
        <dbReference type="ARBA" id="ARBA00022801"/>
    </source>
</evidence>
<comment type="cofactor">
    <cofactor evidence="1">
        <name>Mg(2+)</name>
        <dbReference type="ChEBI" id="CHEBI:18420"/>
    </cofactor>
</comment>
<dbReference type="InterPro" id="IPR015797">
    <property type="entry name" value="NUDIX_hydrolase-like_dom_sf"/>
</dbReference>
<name>A0A0C2YZB4_PARME</name>
<dbReference type="Gene3D" id="3.90.79.10">
    <property type="entry name" value="Nucleoside Triphosphate Pyrophosphohydrolase"/>
    <property type="match status" value="1"/>
</dbReference>
<sequence length="141" mass="15234">MPREYPIHPLPGVLALVERQGRLLMVKRAKEPDRGKWGFPGGLVEVGETLAAAALRELAEETGLAAEAQGVVDVFEVISPDHEGRIRYHYVLNVVRCLAPEGEAVAADDAEAVGWFTLAEIQGGELPVSVNAPRLAKMVLE</sequence>
<dbReference type="GO" id="GO:0016787">
    <property type="term" value="F:hydrolase activity"/>
    <property type="evidence" value="ECO:0007669"/>
    <property type="project" value="UniProtKB-KW"/>
</dbReference>